<comment type="caution">
    <text evidence="3">The sequence shown here is derived from an EMBL/GenBank/DDBJ whole genome shotgun (WGS) entry which is preliminary data.</text>
</comment>
<keyword evidence="2" id="KW-0732">Signal</keyword>
<dbReference type="EMBL" id="BMAV01023571">
    <property type="protein sequence ID" value="GFY79432.1"/>
    <property type="molecule type" value="Genomic_DNA"/>
</dbReference>
<protein>
    <submittedName>
        <fullName evidence="3">Uncharacterized protein</fullName>
    </submittedName>
</protein>
<dbReference type="Proteomes" id="UP000886998">
    <property type="component" value="Unassembled WGS sequence"/>
</dbReference>
<evidence type="ECO:0000313" key="3">
    <source>
        <dbReference type="EMBL" id="GFY79432.1"/>
    </source>
</evidence>
<dbReference type="OrthoDB" id="10574728at2759"/>
<evidence type="ECO:0000313" key="4">
    <source>
        <dbReference type="Proteomes" id="UP000886998"/>
    </source>
</evidence>
<reference evidence="3" key="1">
    <citation type="submission" date="2020-08" db="EMBL/GenBank/DDBJ databases">
        <title>Multicomponent nature underlies the extraordinary mechanical properties of spider dragline silk.</title>
        <authorList>
            <person name="Kono N."/>
            <person name="Nakamura H."/>
            <person name="Mori M."/>
            <person name="Yoshida Y."/>
            <person name="Ohtoshi R."/>
            <person name="Malay A.D."/>
            <person name="Moran D.A.P."/>
            <person name="Tomita M."/>
            <person name="Numata K."/>
            <person name="Arakawa K."/>
        </authorList>
    </citation>
    <scope>NUCLEOTIDE SEQUENCE</scope>
</reference>
<evidence type="ECO:0000256" key="1">
    <source>
        <dbReference type="SAM" id="MobiDB-lite"/>
    </source>
</evidence>
<name>A0A8X7CUW2_9ARAC</name>
<evidence type="ECO:0000256" key="2">
    <source>
        <dbReference type="SAM" id="SignalP"/>
    </source>
</evidence>
<feature type="region of interest" description="Disordered" evidence="1">
    <location>
        <begin position="83"/>
        <end position="103"/>
    </location>
</feature>
<proteinExistence type="predicted"/>
<accession>A0A8X7CUW2</accession>
<organism evidence="3 4">
    <name type="scientific">Trichonephila inaurata madagascariensis</name>
    <dbReference type="NCBI Taxonomy" id="2747483"/>
    <lineage>
        <taxon>Eukaryota</taxon>
        <taxon>Metazoa</taxon>
        <taxon>Ecdysozoa</taxon>
        <taxon>Arthropoda</taxon>
        <taxon>Chelicerata</taxon>
        <taxon>Arachnida</taxon>
        <taxon>Araneae</taxon>
        <taxon>Araneomorphae</taxon>
        <taxon>Entelegynae</taxon>
        <taxon>Araneoidea</taxon>
        <taxon>Nephilidae</taxon>
        <taxon>Trichonephila</taxon>
        <taxon>Trichonephila inaurata</taxon>
    </lineage>
</organism>
<feature type="chain" id="PRO_5036491786" evidence="2">
    <location>
        <begin position="28"/>
        <end position="229"/>
    </location>
</feature>
<feature type="signal peptide" evidence="2">
    <location>
        <begin position="1"/>
        <end position="27"/>
    </location>
</feature>
<dbReference type="AlphaFoldDB" id="A0A8X7CUW2"/>
<sequence>MHYFVPLLMHLLCYLLLFLDRIFYSRQIVTNVVTLDAEKLFEYAQSILKVQEWINNVDLEHNLPDFIDEENGDGAVEKLKTQERLTPFKNSTTPSEQNTDHLSDTVNDSLVDTSEKSCFHEKGDTLNFTNADFEMEEPELIQVSYESCDLDDKIIDLREKNHLCTDSEQFVKEMLDNIVEERKSLEVEAVKKIEREDKCLAEQKAFELEKLKLQAQNPPVSVGNSPLGF</sequence>
<feature type="compositionally biased region" description="Polar residues" evidence="1">
    <location>
        <begin position="88"/>
        <end position="97"/>
    </location>
</feature>
<gene>
    <name evidence="3" type="ORF">TNIN_263261</name>
</gene>
<keyword evidence="4" id="KW-1185">Reference proteome</keyword>